<dbReference type="PANTHER" id="PTHR47967:SF68">
    <property type="entry name" value="OS07G0533000 PROTEIN"/>
    <property type="match status" value="1"/>
</dbReference>
<evidence type="ECO:0000259" key="4">
    <source>
        <dbReference type="Pfam" id="PF14541"/>
    </source>
</evidence>
<dbReference type="PANTHER" id="PTHR47967">
    <property type="entry name" value="OS07G0603500 PROTEIN-RELATED"/>
    <property type="match status" value="1"/>
</dbReference>
<sequence>MAKTSSLVQLLLTIAAASIDAPTFAVSDAALKKTADFLEKWKKRVEDAKDLFDIINATTDGQLLPGGGGNDAAAGLFPTAVAVNVVRAGGMDFSVAGVDVTSPVTWTSRCVGGGRSVPCGDPLCEQYGACGGCSVAAGRVCNSTAPAGVPLHKGKITLFGAAEVSSKSKEIFSRDDAAYAGNDILASAPTSFPLFSYILDSDLQGITVWLRNYAFLAATATAAQAGRRSTTRLASVGSHRSIYYVSITGIKVGSSETGGEEAVGILTTTMPFTFLTPALFDHLKQKLSSVATPVKGSDSDARFRQLCYPNGTELPVITLVFTGDAEMELQPEHYSYKQSNGTVCL</sequence>
<dbReference type="InterPro" id="IPR032799">
    <property type="entry name" value="TAXi_C"/>
</dbReference>
<dbReference type="Proteomes" id="UP000479710">
    <property type="component" value="Unassembled WGS sequence"/>
</dbReference>
<dbReference type="OrthoDB" id="696385at2759"/>
<dbReference type="InterPro" id="IPR021109">
    <property type="entry name" value="Peptidase_aspartic_dom_sf"/>
</dbReference>
<proteinExistence type="predicted"/>
<dbReference type="GO" id="GO:0005576">
    <property type="term" value="C:extracellular region"/>
    <property type="evidence" value="ECO:0007669"/>
    <property type="project" value="TreeGrafter"/>
</dbReference>
<dbReference type="Gene3D" id="2.40.70.10">
    <property type="entry name" value="Acid Proteases"/>
    <property type="match status" value="1"/>
</dbReference>
<evidence type="ECO:0000256" key="3">
    <source>
        <dbReference type="SAM" id="SignalP"/>
    </source>
</evidence>
<keyword evidence="3" id="KW-0732">Signal</keyword>
<dbReference type="EMBL" id="SPHZ02000011">
    <property type="protein sequence ID" value="KAF0892804.1"/>
    <property type="molecule type" value="Genomic_DNA"/>
</dbReference>
<keyword evidence="6" id="KW-1185">Reference proteome</keyword>
<feature type="signal peptide" evidence="3">
    <location>
        <begin position="1"/>
        <end position="25"/>
    </location>
</feature>
<keyword evidence="1" id="KW-0645">Protease</keyword>
<dbReference type="GO" id="GO:0006508">
    <property type="term" value="P:proteolysis"/>
    <property type="evidence" value="ECO:0007669"/>
    <property type="project" value="UniProtKB-KW"/>
</dbReference>
<reference evidence="5 6" key="1">
    <citation type="submission" date="2019-11" db="EMBL/GenBank/DDBJ databases">
        <title>Whole genome sequence of Oryza granulata.</title>
        <authorList>
            <person name="Li W."/>
        </authorList>
    </citation>
    <scope>NUCLEOTIDE SEQUENCE [LARGE SCALE GENOMIC DNA]</scope>
    <source>
        <strain evidence="6">cv. Menghai</strain>
        <tissue evidence="5">Leaf</tissue>
    </source>
</reference>
<evidence type="ECO:0000313" key="5">
    <source>
        <dbReference type="EMBL" id="KAF0892804.1"/>
    </source>
</evidence>
<evidence type="ECO:0000256" key="1">
    <source>
        <dbReference type="ARBA" id="ARBA00022670"/>
    </source>
</evidence>
<dbReference type="InterPro" id="IPR051708">
    <property type="entry name" value="Plant_Aspart_Prot_A1"/>
</dbReference>
<keyword evidence="2" id="KW-0378">Hydrolase</keyword>
<comment type="caution">
    <text evidence="5">The sequence shown here is derived from an EMBL/GenBank/DDBJ whole genome shotgun (WGS) entry which is preliminary data.</text>
</comment>
<organism evidence="5 6">
    <name type="scientific">Oryza meyeriana var. granulata</name>
    <dbReference type="NCBI Taxonomy" id="110450"/>
    <lineage>
        <taxon>Eukaryota</taxon>
        <taxon>Viridiplantae</taxon>
        <taxon>Streptophyta</taxon>
        <taxon>Embryophyta</taxon>
        <taxon>Tracheophyta</taxon>
        <taxon>Spermatophyta</taxon>
        <taxon>Magnoliopsida</taxon>
        <taxon>Liliopsida</taxon>
        <taxon>Poales</taxon>
        <taxon>Poaceae</taxon>
        <taxon>BOP clade</taxon>
        <taxon>Oryzoideae</taxon>
        <taxon>Oryzeae</taxon>
        <taxon>Oryzinae</taxon>
        <taxon>Oryza</taxon>
        <taxon>Oryza meyeriana</taxon>
    </lineage>
</organism>
<name>A0A6G1BYS1_9ORYZ</name>
<evidence type="ECO:0000256" key="2">
    <source>
        <dbReference type="ARBA" id="ARBA00022801"/>
    </source>
</evidence>
<dbReference type="SUPFAM" id="SSF50630">
    <property type="entry name" value="Acid proteases"/>
    <property type="match status" value="1"/>
</dbReference>
<accession>A0A6G1BYS1</accession>
<feature type="domain" description="Xylanase inhibitor C-terminal" evidence="4">
    <location>
        <begin position="243"/>
        <end position="345"/>
    </location>
</feature>
<evidence type="ECO:0000313" key="6">
    <source>
        <dbReference type="Proteomes" id="UP000479710"/>
    </source>
</evidence>
<gene>
    <name evidence="5" type="ORF">E2562_017761</name>
</gene>
<dbReference type="Pfam" id="PF14541">
    <property type="entry name" value="TAXi_C"/>
    <property type="match status" value="1"/>
</dbReference>
<protein>
    <recommendedName>
        <fullName evidence="4">Xylanase inhibitor C-terminal domain-containing protein</fullName>
    </recommendedName>
</protein>
<dbReference type="AlphaFoldDB" id="A0A6G1BYS1"/>
<dbReference type="GO" id="GO:0008233">
    <property type="term" value="F:peptidase activity"/>
    <property type="evidence" value="ECO:0007669"/>
    <property type="project" value="UniProtKB-KW"/>
</dbReference>
<feature type="chain" id="PRO_5026147800" description="Xylanase inhibitor C-terminal domain-containing protein" evidence="3">
    <location>
        <begin position="26"/>
        <end position="345"/>
    </location>
</feature>